<dbReference type="OrthoDB" id="4826718at2"/>
<dbReference type="PANTHER" id="PTHR33164:SF43">
    <property type="entry name" value="HTH-TYPE TRANSCRIPTIONAL REPRESSOR YETL"/>
    <property type="match status" value="1"/>
</dbReference>
<evidence type="ECO:0000313" key="3">
    <source>
        <dbReference type="Proteomes" id="UP000234331"/>
    </source>
</evidence>
<dbReference type="RefSeq" id="WP_101832127.1">
    <property type="nucleotide sequence ID" value="NZ_FZMO01000168.1"/>
</dbReference>
<evidence type="ECO:0000259" key="1">
    <source>
        <dbReference type="PROSITE" id="PS50995"/>
    </source>
</evidence>
<dbReference type="InterPro" id="IPR039422">
    <property type="entry name" value="MarR/SlyA-like"/>
</dbReference>
<dbReference type="Proteomes" id="UP000234331">
    <property type="component" value="Unassembled WGS sequence"/>
</dbReference>
<dbReference type="InterPro" id="IPR036390">
    <property type="entry name" value="WH_DNA-bd_sf"/>
</dbReference>
<dbReference type="InterPro" id="IPR036388">
    <property type="entry name" value="WH-like_DNA-bd_sf"/>
</dbReference>
<dbReference type="PRINTS" id="PR00598">
    <property type="entry name" value="HTHMARR"/>
</dbReference>
<dbReference type="SUPFAM" id="SSF46785">
    <property type="entry name" value="Winged helix' DNA-binding domain"/>
    <property type="match status" value="1"/>
</dbReference>
<gene>
    <name evidence="2" type="ORF">FRACA_250034</name>
</gene>
<dbReference type="GO" id="GO:0006950">
    <property type="term" value="P:response to stress"/>
    <property type="evidence" value="ECO:0007669"/>
    <property type="project" value="TreeGrafter"/>
</dbReference>
<dbReference type="AlphaFoldDB" id="A0A2I2KS34"/>
<dbReference type="GO" id="GO:0003700">
    <property type="term" value="F:DNA-binding transcription factor activity"/>
    <property type="evidence" value="ECO:0007669"/>
    <property type="project" value="InterPro"/>
</dbReference>
<feature type="domain" description="HTH marR-type" evidence="1">
    <location>
        <begin position="20"/>
        <end position="152"/>
    </location>
</feature>
<dbReference type="Gene3D" id="1.10.10.10">
    <property type="entry name" value="Winged helix-like DNA-binding domain superfamily/Winged helix DNA-binding domain"/>
    <property type="match status" value="1"/>
</dbReference>
<keyword evidence="3" id="KW-1185">Reference proteome</keyword>
<organism evidence="2 3">
    <name type="scientific">Frankia canadensis</name>
    <dbReference type="NCBI Taxonomy" id="1836972"/>
    <lineage>
        <taxon>Bacteria</taxon>
        <taxon>Bacillati</taxon>
        <taxon>Actinomycetota</taxon>
        <taxon>Actinomycetes</taxon>
        <taxon>Frankiales</taxon>
        <taxon>Frankiaceae</taxon>
        <taxon>Frankia</taxon>
    </lineage>
</organism>
<proteinExistence type="predicted"/>
<dbReference type="EMBL" id="FZMO01000168">
    <property type="protein sequence ID" value="SNQ48459.1"/>
    <property type="molecule type" value="Genomic_DNA"/>
</dbReference>
<accession>A0A2I2KS34</accession>
<protein>
    <submittedName>
        <fullName evidence="2">MarR family transcriptional regulator</fullName>
    </submittedName>
</protein>
<dbReference type="PROSITE" id="PS50995">
    <property type="entry name" value="HTH_MARR_2"/>
    <property type="match status" value="1"/>
</dbReference>
<dbReference type="SMART" id="SM00347">
    <property type="entry name" value="HTH_MARR"/>
    <property type="match status" value="1"/>
</dbReference>
<sequence length="157" mass="17334">MPEHDRHGPIDPAAVPARLRSLPSRLIGRTALHADRISHAHLATAGATRWQYAALVTLRDGGPASQAQLSDRTGIHRSDMVAVLAALTEAGHVERAPDPTDRRRNVVTLTTAGRTHLRDLDRRVDAAQTDLLAPLTPPERAELIRLLRRLDDHHRTH</sequence>
<name>A0A2I2KS34_9ACTN</name>
<dbReference type="InterPro" id="IPR000835">
    <property type="entry name" value="HTH_MarR-typ"/>
</dbReference>
<dbReference type="Pfam" id="PF12802">
    <property type="entry name" value="MarR_2"/>
    <property type="match status" value="1"/>
</dbReference>
<dbReference type="PANTHER" id="PTHR33164">
    <property type="entry name" value="TRANSCRIPTIONAL REGULATOR, MARR FAMILY"/>
    <property type="match status" value="1"/>
</dbReference>
<evidence type="ECO:0000313" key="2">
    <source>
        <dbReference type="EMBL" id="SNQ48459.1"/>
    </source>
</evidence>
<reference evidence="2 3" key="1">
    <citation type="submission" date="2017-06" db="EMBL/GenBank/DDBJ databases">
        <authorList>
            <person name="Kim H.J."/>
            <person name="Triplett B.A."/>
        </authorList>
    </citation>
    <scope>NUCLEOTIDE SEQUENCE [LARGE SCALE GENOMIC DNA]</scope>
    <source>
        <strain evidence="2">FRACA_ARgP5</strain>
    </source>
</reference>